<dbReference type="RefSeq" id="WP_341842981.1">
    <property type="nucleotide sequence ID" value="NZ_CP149792.1"/>
</dbReference>
<organism evidence="1 2">
    <name type="scientific">Chitinophaga caseinilytica</name>
    <dbReference type="NCBI Taxonomy" id="2267521"/>
    <lineage>
        <taxon>Bacteria</taxon>
        <taxon>Pseudomonadati</taxon>
        <taxon>Bacteroidota</taxon>
        <taxon>Chitinophagia</taxon>
        <taxon>Chitinophagales</taxon>
        <taxon>Chitinophagaceae</taxon>
        <taxon>Chitinophaga</taxon>
    </lineage>
</organism>
<keyword evidence="2" id="KW-1185">Reference proteome</keyword>
<dbReference type="InterPro" id="IPR041662">
    <property type="entry name" value="SusD-like_2"/>
</dbReference>
<name>A0ABZ2Z9M5_9BACT</name>
<proteinExistence type="predicted"/>
<reference evidence="1 2" key="1">
    <citation type="submission" date="2024-03" db="EMBL/GenBank/DDBJ databases">
        <title>Chitinophaga caseinilytica sp. nov., a casein hydrolysing bacterium isolated from forest soil.</title>
        <authorList>
            <person name="Lee D.S."/>
            <person name="Han D.M."/>
            <person name="Baek J.H."/>
            <person name="Choi D.G."/>
            <person name="Jeon J.H."/>
            <person name="Jeon C.O."/>
        </authorList>
    </citation>
    <scope>NUCLEOTIDE SEQUENCE [LARGE SCALE GENOMIC DNA]</scope>
    <source>
        <strain evidence="1 2">KACC 19118</strain>
    </source>
</reference>
<accession>A0ABZ2Z9M5</accession>
<gene>
    <name evidence="1" type="ORF">WJU22_09385</name>
</gene>
<dbReference type="SUPFAM" id="SSF48452">
    <property type="entry name" value="TPR-like"/>
    <property type="match status" value="1"/>
</dbReference>
<evidence type="ECO:0000313" key="1">
    <source>
        <dbReference type="EMBL" id="WZN48387.1"/>
    </source>
</evidence>
<keyword evidence="1" id="KW-0449">Lipoprotein</keyword>
<dbReference type="EMBL" id="CP150096">
    <property type="protein sequence ID" value="WZN48387.1"/>
    <property type="molecule type" value="Genomic_DNA"/>
</dbReference>
<dbReference type="Gene3D" id="1.25.40.390">
    <property type="match status" value="1"/>
</dbReference>
<evidence type="ECO:0000313" key="2">
    <source>
        <dbReference type="Proteomes" id="UP001449657"/>
    </source>
</evidence>
<dbReference type="Proteomes" id="UP001449657">
    <property type="component" value="Chromosome"/>
</dbReference>
<sequence>MKRHFNKISICLLLSVLFSAESCKDFGDLNESPNASASPVTSALLTGAEVYLGSGNSMTVNYAFDVRFLNEGAMYVQYTSQTQYPDESQYSVTARGWSQYFAGPLEDLHKIIEYNTDETKKNQPTVTSGGSNANQLAVARILKAYYFAQLTDMWGDVPYKEALAGMVTPKYDTQKDIYTDLLKELKEAIGQFDGGAAVKGDILFEGDPVKWKRFANSFRMILALRLSKRDGEIGNLGKTAFAEALASPAGLIDQNSENAFMPWPGGSYKNPWYQMYDGRTDYAISATLADTLKKYGDPRVSVYGEPHSGVVKGVPYGLTRELLITWSANNPDASKIGPDITDEKAPDYIITAAQILLSRAEAAQLGWTAENAQQLYNDAIKASWEQWGVFDQTAYDGYIADAKVSFAGGEVLRKIGTQKWIALYPNSWQGWAEWRRMGWPFIKPTAHAVNVSKQIPRRYGYPTNEITLNKANYGEAVSRMQGGDTHDGRVWWDKQ</sequence>
<protein>
    <submittedName>
        <fullName evidence="1">SusD/RagB family nutrient-binding outer membrane lipoprotein</fullName>
    </submittedName>
</protein>
<dbReference type="InterPro" id="IPR011990">
    <property type="entry name" value="TPR-like_helical_dom_sf"/>
</dbReference>
<dbReference type="Pfam" id="PF12771">
    <property type="entry name" value="SusD-like_2"/>
    <property type="match status" value="1"/>
</dbReference>